<evidence type="ECO:0000313" key="5">
    <source>
        <dbReference type="Proteomes" id="UP000076935"/>
    </source>
</evidence>
<dbReference type="Proteomes" id="UP000076935">
    <property type="component" value="Unassembled WGS sequence"/>
</dbReference>
<dbReference type="InterPro" id="IPR001211">
    <property type="entry name" value="PLA2"/>
</dbReference>
<dbReference type="GO" id="GO:0005543">
    <property type="term" value="F:phospholipid binding"/>
    <property type="evidence" value="ECO:0007669"/>
    <property type="project" value="TreeGrafter"/>
</dbReference>
<comment type="caution">
    <text evidence="4">The sequence shown here is derived from an EMBL/GenBank/DDBJ whole genome shotgun (WGS) entry which is preliminary data.</text>
</comment>
<dbReference type="Pfam" id="PF00068">
    <property type="entry name" value="Phospholip_A2_1"/>
    <property type="match status" value="1"/>
</dbReference>
<evidence type="ECO:0000259" key="3">
    <source>
        <dbReference type="Pfam" id="PF00068"/>
    </source>
</evidence>
<reference evidence="4 5" key="1">
    <citation type="submission" date="2016-01" db="EMBL/GenBank/DDBJ databases">
        <title>Investigation of taxonomic status of Bacillus aminovorans.</title>
        <authorList>
            <person name="Verma A."/>
            <person name="Pal Y."/>
            <person name="Krishnamurthi S."/>
        </authorList>
    </citation>
    <scope>NUCLEOTIDE SEQUENCE [LARGE SCALE GENOMIC DNA]</scope>
    <source>
        <strain evidence="4 5">DSM 1314</strain>
    </source>
</reference>
<evidence type="ECO:0000256" key="1">
    <source>
        <dbReference type="ARBA" id="ARBA00023157"/>
    </source>
</evidence>
<evidence type="ECO:0000256" key="2">
    <source>
        <dbReference type="SAM" id="SignalP"/>
    </source>
</evidence>
<keyword evidence="2" id="KW-0732">Signal</keyword>
<proteinExistence type="predicted"/>
<feature type="domain" description="Phospholipase A2-like central" evidence="3">
    <location>
        <begin position="103"/>
        <end position="161"/>
    </location>
</feature>
<dbReference type="GO" id="GO:0050482">
    <property type="term" value="P:arachidonate secretion"/>
    <property type="evidence" value="ECO:0007669"/>
    <property type="project" value="InterPro"/>
</dbReference>
<dbReference type="AlphaFoldDB" id="A0A177L3B6"/>
<dbReference type="GO" id="GO:0047498">
    <property type="term" value="F:calcium-dependent phospholipase A2 activity"/>
    <property type="evidence" value="ECO:0007669"/>
    <property type="project" value="TreeGrafter"/>
</dbReference>
<feature type="signal peptide" evidence="2">
    <location>
        <begin position="1"/>
        <end position="28"/>
    </location>
</feature>
<evidence type="ECO:0000313" key="4">
    <source>
        <dbReference type="EMBL" id="OAH59862.1"/>
    </source>
</evidence>
<dbReference type="RefSeq" id="WP_244886887.1">
    <property type="nucleotide sequence ID" value="NZ_JBCNAN010000048.1"/>
</dbReference>
<dbReference type="InterPro" id="IPR036444">
    <property type="entry name" value="PLipase_A2_dom_sf"/>
</dbReference>
<dbReference type="PANTHER" id="PTHR11716">
    <property type="entry name" value="PHOSPHOLIPASE A2 FAMILY MEMBER"/>
    <property type="match status" value="1"/>
</dbReference>
<dbReference type="GO" id="GO:0006644">
    <property type="term" value="P:phospholipid metabolic process"/>
    <property type="evidence" value="ECO:0007669"/>
    <property type="project" value="InterPro"/>
</dbReference>
<dbReference type="EMBL" id="LQWY01000055">
    <property type="protein sequence ID" value="OAH59862.1"/>
    <property type="molecule type" value="Genomic_DNA"/>
</dbReference>
<organism evidence="4 5">
    <name type="scientific">Domibacillus aminovorans</name>
    <dbReference type="NCBI Taxonomy" id="29332"/>
    <lineage>
        <taxon>Bacteria</taxon>
        <taxon>Bacillati</taxon>
        <taxon>Bacillota</taxon>
        <taxon>Bacilli</taxon>
        <taxon>Bacillales</taxon>
        <taxon>Bacillaceae</taxon>
        <taxon>Domibacillus</taxon>
    </lineage>
</organism>
<accession>A0A177L3B6</accession>
<dbReference type="Gene3D" id="1.20.90.10">
    <property type="entry name" value="Phospholipase A2 domain"/>
    <property type="match status" value="1"/>
</dbReference>
<sequence>MLKTKRILLVPFVTLLLIVSSVTSVAFAANSNNIGIANKEAHKFQQILNLYVKMTDEGIIEFDEEKAISDGRNSEIIEAGRIAEEISMQHKYYNNGKKNGKIQAKVSFQYYGNWCGPGYGGGTPIDSIDQACKTHDLCYKSKGMYKCSCDDTLINTLSANWGKYNTKQKTYASGVITYFSLASTFCNK</sequence>
<protein>
    <recommendedName>
        <fullName evidence="3">Phospholipase A2-like central domain-containing protein</fullName>
    </recommendedName>
</protein>
<feature type="chain" id="PRO_5008066602" description="Phospholipase A2-like central domain-containing protein" evidence="2">
    <location>
        <begin position="29"/>
        <end position="188"/>
    </location>
</feature>
<dbReference type="PANTHER" id="PTHR11716:SF51">
    <property type="entry name" value="PHOSPHOLIPASE A2"/>
    <property type="match status" value="1"/>
</dbReference>
<dbReference type="InterPro" id="IPR016090">
    <property type="entry name" value="PLA2-like_dom"/>
</dbReference>
<dbReference type="SUPFAM" id="SSF48619">
    <property type="entry name" value="Phospholipase A2, PLA2"/>
    <property type="match status" value="1"/>
</dbReference>
<keyword evidence="5" id="KW-1185">Reference proteome</keyword>
<dbReference type="GO" id="GO:0016042">
    <property type="term" value="P:lipid catabolic process"/>
    <property type="evidence" value="ECO:0007669"/>
    <property type="project" value="InterPro"/>
</dbReference>
<dbReference type="GO" id="GO:0005509">
    <property type="term" value="F:calcium ion binding"/>
    <property type="evidence" value="ECO:0007669"/>
    <property type="project" value="InterPro"/>
</dbReference>
<name>A0A177L3B6_9BACI</name>
<keyword evidence="1" id="KW-1015">Disulfide bond</keyword>
<gene>
    <name evidence="4" type="ORF">AWH49_18230</name>
</gene>